<dbReference type="Pfam" id="PF07690">
    <property type="entry name" value="MFS_1"/>
    <property type="match status" value="1"/>
</dbReference>
<dbReference type="Proteomes" id="UP001277761">
    <property type="component" value="Unassembled WGS sequence"/>
</dbReference>
<reference evidence="7 8" key="1">
    <citation type="submission" date="2023-11" db="EMBL/GenBank/DDBJ databases">
        <authorList>
            <person name="Xu M."/>
            <person name="Jiang T."/>
        </authorList>
    </citation>
    <scope>NUCLEOTIDE SEQUENCE [LARGE SCALE GENOMIC DNA]</scope>
    <source>
        <strain evidence="7 8">SD</strain>
    </source>
</reference>
<evidence type="ECO:0000313" key="7">
    <source>
        <dbReference type="EMBL" id="MDX8153854.1"/>
    </source>
</evidence>
<keyword evidence="3 5" id="KW-1133">Transmembrane helix</keyword>
<feature type="transmembrane region" description="Helical" evidence="5">
    <location>
        <begin position="12"/>
        <end position="35"/>
    </location>
</feature>
<evidence type="ECO:0000256" key="3">
    <source>
        <dbReference type="ARBA" id="ARBA00022989"/>
    </source>
</evidence>
<feature type="domain" description="Major facilitator superfamily (MFS) profile" evidence="6">
    <location>
        <begin position="13"/>
        <end position="457"/>
    </location>
</feature>
<evidence type="ECO:0000256" key="5">
    <source>
        <dbReference type="SAM" id="Phobius"/>
    </source>
</evidence>
<feature type="transmembrane region" description="Helical" evidence="5">
    <location>
        <begin position="269"/>
        <end position="290"/>
    </location>
</feature>
<protein>
    <submittedName>
        <fullName evidence="7">MFS transporter</fullName>
    </submittedName>
</protein>
<feature type="transmembrane region" description="Helical" evidence="5">
    <location>
        <begin position="80"/>
        <end position="99"/>
    </location>
</feature>
<feature type="transmembrane region" description="Helical" evidence="5">
    <location>
        <begin position="230"/>
        <end position="248"/>
    </location>
</feature>
<feature type="transmembrane region" description="Helical" evidence="5">
    <location>
        <begin position="142"/>
        <end position="161"/>
    </location>
</feature>
<comment type="caution">
    <text evidence="7">The sequence shown here is derived from an EMBL/GenBank/DDBJ whole genome shotgun (WGS) entry which is preliminary data.</text>
</comment>
<dbReference type="SUPFAM" id="SSF103473">
    <property type="entry name" value="MFS general substrate transporter"/>
    <property type="match status" value="2"/>
</dbReference>
<feature type="transmembrane region" description="Helical" evidence="5">
    <location>
        <begin position="434"/>
        <end position="453"/>
    </location>
</feature>
<dbReference type="InterPro" id="IPR020846">
    <property type="entry name" value="MFS_dom"/>
</dbReference>
<evidence type="ECO:0000256" key="1">
    <source>
        <dbReference type="ARBA" id="ARBA00004651"/>
    </source>
</evidence>
<evidence type="ECO:0000313" key="8">
    <source>
        <dbReference type="Proteomes" id="UP001277761"/>
    </source>
</evidence>
<organism evidence="7 8">
    <name type="scientific">Patulibacter brassicae</name>
    <dbReference type="NCBI Taxonomy" id="1705717"/>
    <lineage>
        <taxon>Bacteria</taxon>
        <taxon>Bacillati</taxon>
        <taxon>Actinomycetota</taxon>
        <taxon>Thermoleophilia</taxon>
        <taxon>Solirubrobacterales</taxon>
        <taxon>Patulibacteraceae</taxon>
        <taxon>Patulibacter</taxon>
    </lineage>
</organism>
<dbReference type="PANTHER" id="PTHR42718:SF48">
    <property type="entry name" value="CONSERVED TWO-DOMAIN MEMBRANE PROTEIN-RELATED"/>
    <property type="match status" value="1"/>
</dbReference>
<feature type="transmembrane region" description="Helical" evidence="5">
    <location>
        <begin position="105"/>
        <end position="130"/>
    </location>
</feature>
<feature type="transmembrane region" description="Helical" evidence="5">
    <location>
        <begin position="167"/>
        <end position="187"/>
    </location>
</feature>
<keyword evidence="2 5" id="KW-0812">Transmembrane</keyword>
<gene>
    <name evidence="7" type="ORF">SK069_19810</name>
</gene>
<accession>A0ABU4VQD0</accession>
<dbReference type="InterPro" id="IPR036259">
    <property type="entry name" value="MFS_trans_sf"/>
</dbReference>
<comment type="subcellular location">
    <subcellularLocation>
        <location evidence="1">Cell membrane</location>
        <topology evidence="1">Multi-pass membrane protein</topology>
    </subcellularLocation>
</comment>
<sequence>MSNVSQRARPGVVLAVVCSAVVLASLDLFIVNVALPDIGRELGESDLATLSWVLNAYAIVYAALLVVLGRVAERWDRRTGFLAGVVLFTVASAACGAADSIEALVAFRIVQAAGAALLTPTSLGLVLATAPPERRQASVRTWAAVGGLAAALGPVVGGLLVAASWRWVFLVNVPIGLLALVAGLRLLPQVPGHPVRRPSLVEAGLVTGGIALITLALVEGERWGWGAPETVLVGVGGIAALAVVAWLLPRSDRPLVDPALLRVRSFAGAATAMLVFSTAFGGMLLSIVLWEQEVWGWSAVRTGLAIAPGPLLVPVLAAVAGRLIPRYGSGRVATVGSLVFASGFAWWAIGASATPNYPAGVLGGMVLTGIGVGLVLPTLMATATADLPPSSFATGSAVVNMLRQVGLAIGVAITVAVLGTPIGPDAAEDAFARAWWVLTALGVGSGLLTAVLLRRRASAPAPGGEEALATP</sequence>
<dbReference type="InterPro" id="IPR011701">
    <property type="entry name" value="MFS"/>
</dbReference>
<feature type="transmembrane region" description="Helical" evidence="5">
    <location>
        <begin position="199"/>
        <end position="218"/>
    </location>
</feature>
<evidence type="ECO:0000256" key="2">
    <source>
        <dbReference type="ARBA" id="ARBA00022692"/>
    </source>
</evidence>
<dbReference type="RefSeq" id="WP_319956003.1">
    <property type="nucleotide sequence ID" value="NZ_JAXAVX010000023.1"/>
</dbReference>
<feature type="transmembrane region" description="Helical" evidence="5">
    <location>
        <begin position="332"/>
        <end position="349"/>
    </location>
</feature>
<keyword evidence="8" id="KW-1185">Reference proteome</keyword>
<feature type="transmembrane region" description="Helical" evidence="5">
    <location>
        <begin position="47"/>
        <end position="68"/>
    </location>
</feature>
<name>A0ABU4VQD0_9ACTN</name>
<dbReference type="CDD" id="cd17321">
    <property type="entry name" value="MFS_MMR_MDR_like"/>
    <property type="match status" value="1"/>
</dbReference>
<feature type="transmembrane region" description="Helical" evidence="5">
    <location>
        <begin position="302"/>
        <end position="320"/>
    </location>
</feature>
<keyword evidence="4 5" id="KW-0472">Membrane</keyword>
<dbReference type="PANTHER" id="PTHR42718">
    <property type="entry name" value="MAJOR FACILITATOR SUPERFAMILY MULTIDRUG TRANSPORTER MFSC"/>
    <property type="match status" value="1"/>
</dbReference>
<dbReference type="Gene3D" id="1.20.1250.20">
    <property type="entry name" value="MFS general substrate transporter like domains"/>
    <property type="match status" value="2"/>
</dbReference>
<dbReference type="EMBL" id="JAXAVX010000023">
    <property type="protein sequence ID" value="MDX8153854.1"/>
    <property type="molecule type" value="Genomic_DNA"/>
</dbReference>
<dbReference type="PROSITE" id="PS50850">
    <property type="entry name" value="MFS"/>
    <property type="match status" value="1"/>
</dbReference>
<feature type="transmembrane region" description="Helical" evidence="5">
    <location>
        <begin position="361"/>
        <end position="384"/>
    </location>
</feature>
<proteinExistence type="predicted"/>
<dbReference type="PRINTS" id="PR01036">
    <property type="entry name" value="TCRTETB"/>
</dbReference>
<feature type="transmembrane region" description="Helical" evidence="5">
    <location>
        <begin position="405"/>
        <end position="422"/>
    </location>
</feature>
<evidence type="ECO:0000256" key="4">
    <source>
        <dbReference type="ARBA" id="ARBA00023136"/>
    </source>
</evidence>
<evidence type="ECO:0000259" key="6">
    <source>
        <dbReference type="PROSITE" id="PS50850"/>
    </source>
</evidence>